<dbReference type="SUPFAM" id="SSF50249">
    <property type="entry name" value="Nucleic acid-binding proteins"/>
    <property type="match status" value="1"/>
</dbReference>
<dbReference type="PANTHER" id="PTHR31472:SF5">
    <property type="entry name" value="OS05G0244600 PROTEIN"/>
    <property type="match status" value="1"/>
</dbReference>
<dbReference type="InterPro" id="IPR048970">
    <property type="entry name" value="OB_Ssb-like"/>
</dbReference>
<dbReference type="Gene3D" id="2.40.50.140">
    <property type="entry name" value="Nucleic acid-binding proteins"/>
    <property type="match status" value="1"/>
</dbReference>
<evidence type="ECO:0000313" key="3">
    <source>
        <dbReference type="Proteomes" id="UP001159364"/>
    </source>
</evidence>
<reference evidence="2 3" key="1">
    <citation type="submission" date="2021-09" db="EMBL/GenBank/DDBJ databases">
        <title>Genomic insights and catalytic innovation underlie evolution of tropane alkaloids biosynthesis.</title>
        <authorList>
            <person name="Wang Y.-J."/>
            <person name="Tian T."/>
            <person name="Huang J.-P."/>
            <person name="Huang S.-X."/>
        </authorList>
    </citation>
    <scope>NUCLEOTIDE SEQUENCE [LARGE SCALE GENOMIC DNA]</scope>
    <source>
        <strain evidence="2">KIB-2018</strain>
        <tissue evidence="2">Leaf</tissue>
    </source>
</reference>
<feature type="domain" description="Single-stranded DNA binding protein Ssb-like OB fold" evidence="1">
    <location>
        <begin position="19"/>
        <end position="74"/>
    </location>
</feature>
<protein>
    <recommendedName>
        <fullName evidence="1">Single-stranded DNA binding protein Ssb-like OB fold domain-containing protein</fullName>
    </recommendedName>
</protein>
<comment type="caution">
    <text evidence="2">The sequence shown here is derived from an EMBL/GenBank/DDBJ whole genome shotgun (WGS) entry which is preliminary data.</text>
</comment>
<dbReference type="EMBL" id="JAIWQS010000001">
    <property type="protein sequence ID" value="KAJ8774900.1"/>
    <property type="molecule type" value="Genomic_DNA"/>
</dbReference>
<accession>A0AAV8UAB8</accession>
<evidence type="ECO:0000259" key="1">
    <source>
        <dbReference type="Pfam" id="PF21473"/>
    </source>
</evidence>
<organism evidence="2 3">
    <name type="scientific">Erythroxylum novogranatense</name>
    <dbReference type="NCBI Taxonomy" id="1862640"/>
    <lineage>
        <taxon>Eukaryota</taxon>
        <taxon>Viridiplantae</taxon>
        <taxon>Streptophyta</taxon>
        <taxon>Embryophyta</taxon>
        <taxon>Tracheophyta</taxon>
        <taxon>Spermatophyta</taxon>
        <taxon>Magnoliopsida</taxon>
        <taxon>eudicotyledons</taxon>
        <taxon>Gunneridae</taxon>
        <taxon>Pentapetalae</taxon>
        <taxon>rosids</taxon>
        <taxon>fabids</taxon>
        <taxon>Malpighiales</taxon>
        <taxon>Erythroxylaceae</taxon>
        <taxon>Erythroxylum</taxon>
    </lineage>
</organism>
<name>A0AAV8UAB8_9ROSI</name>
<dbReference type="PANTHER" id="PTHR31472">
    <property type="entry name" value="OS05G0244600 PROTEIN"/>
    <property type="match status" value="1"/>
</dbReference>
<evidence type="ECO:0000313" key="2">
    <source>
        <dbReference type="EMBL" id="KAJ8774900.1"/>
    </source>
</evidence>
<proteinExistence type="predicted"/>
<gene>
    <name evidence="2" type="ORF">K2173_019904</name>
</gene>
<dbReference type="Pfam" id="PF21473">
    <property type="entry name" value="OB_Ssb-like"/>
    <property type="match status" value="1"/>
</dbReference>
<sequence length="111" mass="12516">MAETKPTKRKPVFIKVDHLLPGTSGHTSTVRVVNSKMLLQKERPDKLQTRQVKIAECLVGDETGVILFTAINEQDIYKGSMRLAVDKWGCIEVTEPANFTLEEYNNLSLLE</sequence>
<dbReference type="Proteomes" id="UP001159364">
    <property type="component" value="Linkage Group LG01"/>
</dbReference>
<dbReference type="AlphaFoldDB" id="A0AAV8UAB8"/>
<keyword evidence="3" id="KW-1185">Reference proteome</keyword>
<dbReference type="InterPro" id="IPR012340">
    <property type="entry name" value="NA-bd_OB-fold"/>
</dbReference>